<reference evidence="2 3" key="1">
    <citation type="submission" date="2015-09" db="EMBL/GenBank/DDBJ databases">
        <authorList>
            <consortium name="Pathogen Informatics"/>
        </authorList>
    </citation>
    <scope>NUCLEOTIDE SEQUENCE [LARGE SCALE GENOMIC DNA]</scope>
    <source>
        <strain evidence="2 3">2789STDY5834876</strain>
    </source>
</reference>
<gene>
    <name evidence="2" type="ORF">ERS852491_03011</name>
</gene>
<feature type="transmembrane region" description="Helical" evidence="1">
    <location>
        <begin position="28"/>
        <end position="46"/>
    </location>
</feature>
<protein>
    <submittedName>
        <fullName evidence="2">Uncharacterized protein</fullName>
    </submittedName>
</protein>
<dbReference type="Proteomes" id="UP000095544">
    <property type="component" value="Unassembled WGS sequence"/>
</dbReference>
<dbReference type="EMBL" id="CYZU01000029">
    <property type="protein sequence ID" value="CUO70028.1"/>
    <property type="molecule type" value="Genomic_DNA"/>
</dbReference>
<keyword evidence="1" id="KW-0812">Transmembrane</keyword>
<dbReference type="AlphaFoldDB" id="A0A174H9Y8"/>
<evidence type="ECO:0000256" key="1">
    <source>
        <dbReference type="SAM" id="Phobius"/>
    </source>
</evidence>
<accession>A0A174H9Y8</accession>
<keyword evidence="1" id="KW-1133">Transmembrane helix</keyword>
<evidence type="ECO:0000313" key="3">
    <source>
        <dbReference type="Proteomes" id="UP000095544"/>
    </source>
</evidence>
<sequence length="129" mass="14654">MQNEAKNRKTCHPFDSDNKRKGSTMVELVVGFVILVLLVGTFTKVISQSYKLLTRSQNMRRNTEAVYSSYYKQKHGAKDSGEAVLNKTEEKMTLQLVYEGENLPLKSQKIGITKGNNITIYDFTIEDTP</sequence>
<evidence type="ECO:0000313" key="2">
    <source>
        <dbReference type="EMBL" id="CUO70028.1"/>
    </source>
</evidence>
<dbReference type="RefSeq" id="WP_050639641.1">
    <property type="nucleotide sequence ID" value="NZ_CABKUE010000007.1"/>
</dbReference>
<dbReference type="OrthoDB" id="9946791at2"/>
<name>A0A174H9Y8_9FIRM</name>
<organism evidence="2 3">
    <name type="scientific">Faecalicatena contorta</name>
    <dbReference type="NCBI Taxonomy" id="39482"/>
    <lineage>
        <taxon>Bacteria</taxon>
        <taxon>Bacillati</taxon>
        <taxon>Bacillota</taxon>
        <taxon>Clostridia</taxon>
        <taxon>Lachnospirales</taxon>
        <taxon>Lachnospiraceae</taxon>
        <taxon>Faecalicatena</taxon>
    </lineage>
</organism>
<dbReference type="STRING" id="39482.ERS852491_03011"/>
<proteinExistence type="predicted"/>
<keyword evidence="1" id="KW-0472">Membrane</keyword>